<evidence type="ECO:0000256" key="1">
    <source>
        <dbReference type="SAM" id="Coils"/>
    </source>
</evidence>
<dbReference type="PANTHER" id="PTHR47219">
    <property type="entry name" value="RAB GTPASE-ACTIVATING PROTEIN 1-LIKE"/>
    <property type="match status" value="1"/>
</dbReference>
<evidence type="ECO:0000313" key="3">
    <source>
        <dbReference type="EMBL" id="OMJ86879.1"/>
    </source>
</evidence>
<dbReference type="InterPro" id="IPR050302">
    <property type="entry name" value="Rab_GAP_TBC_domain"/>
</dbReference>
<dbReference type="Pfam" id="PF00566">
    <property type="entry name" value="RabGAP-TBC"/>
    <property type="match status" value="1"/>
</dbReference>
<feature type="domain" description="Rab-GAP TBC" evidence="2">
    <location>
        <begin position="46"/>
        <end position="252"/>
    </location>
</feature>
<accession>A0A1R2CCZ9</accession>
<comment type="caution">
    <text evidence="3">The sequence shown here is derived from an EMBL/GenBank/DDBJ whole genome shotgun (WGS) entry which is preliminary data.</text>
</comment>
<dbReference type="OrthoDB" id="294251at2759"/>
<keyword evidence="4" id="KW-1185">Reference proteome</keyword>
<dbReference type="InterPro" id="IPR035969">
    <property type="entry name" value="Rab-GAP_TBC_sf"/>
</dbReference>
<dbReference type="SUPFAM" id="SSF47923">
    <property type="entry name" value="Ypt/Rab-GAP domain of gyp1p"/>
    <property type="match status" value="2"/>
</dbReference>
<dbReference type="Gene3D" id="1.10.8.270">
    <property type="entry name" value="putative rabgap domain of human tbc1 domain family member 14 like domains"/>
    <property type="match status" value="1"/>
</dbReference>
<dbReference type="PANTHER" id="PTHR47219:SF9">
    <property type="entry name" value="GTPASE ACTIVATING PROTEIN AND CENTROSOME-ASSOCIATED, ISOFORM B"/>
    <property type="match status" value="1"/>
</dbReference>
<proteinExistence type="predicted"/>
<dbReference type="InterPro" id="IPR000195">
    <property type="entry name" value="Rab-GAP-TBC_dom"/>
</dbReference>
<gene>
    <name evidence="3" type="ORF">SteCoe_11515</name>
</gene>
<reference evidence="3 4" key="1">
    <citation type="submission" date="2016-11" db="EMBL/GenBank/DDBJ databases">
        <title>The macronuclear genome of Stentor coeruleus: a giant cell with tiny introns.</title>
        <authorList>
            <person name="Slabodnick M."/>
            <person name="Ruby J.G."/>
            <person name="Reiff S.B."/>
            <person name="Swart E.C."/>
            <person name="Gosai S."/>
            <person name="Prabakaran S."/>
            <person name="Witkowska E."/>
            <person name="Larue G.E."/>
            <person name="Fisher S."/>
            <person name="Freeman R.M."/>
            <person name="Gunawardena J."/>
            <person name="Chu W."/>
            <person name="Stover N.A."/>
            <person name="Gregory B.D."/>
            <person name="Nowacki M."/>
            <person name="Derisi J."/>
            <person name="Roy S.W."/>
            <person name="Marshall W.F."/>
            <person name="Sood P."/>
        </authorList>
    </citation>
    <scope>NUCLEOTIDE SEQUENCE [LARGE SCALE GENOMIC DNA]</scope>
    <source>
        <strain evidence="3">WM001</strain>
    </source>
</reference>
<organism evidence="3 4">
    <name type="scientific">Stentor coeruleus</name>
    <dbReference type="NCBI Taxonomy" id="5963"/>
    <lineage>
        <taxon>Eukaryota</taxon>
        <taxon>Sar</taxon>
        <taxon>Alveolata</taxon>
        <taxon>Ciliophora</taxon>
        <taxon>Postciliodesmatophora</taxon>
        <taxon>Heterotrichea</taxon>
        <taxon>Heterotrichida</taxon>
        <taxon>Stentoridae</taxon>
        <taxon>Stentor</taxon>
    </lineage>
</organism>
<name>A0A1R2CCZ9_9CILI</name>
<dbReference type="GO" id="GO:0031267">
    <property type="term" value="F:small GTPase binding"/>
    <property type="evidence" value="ECO:0007669"/>
    <property type="project" value="TreeGrafter"/>
</dbReference>
<sequence length="512" mass="61156">MLLIAHSRILDYLSTQEIAELYTINKFHLNHLKRIKALKSSIWRGDISEKIRPKFWIYQCPIYKVQQDVCKMLRLPESFESPYQFIQNSIILNKPLEESSLDLETTRNEILKDIPRTQLITDNLKEQGQLLRILLALAYIKPSIGYCQGMNFLGAVLLKVVKSEEITFLLLLGMMKKWDMENMYVPGVPDLSLREYQMDYYLNTIIPDLYSHFRKVGITNGFFISRWFMTLFSTYLPLQTLLRVWDCFFLDGWKVIIKFSVALLREIRPIILNLDLEEISTYLRKRADHSDYKRLLRKSREVRVTKLELKKIEEQFYTEQARFKLAAVENSHSLTDNELKAMRWAKTKFETFDGVTKKDVSEFWKKIEKLDNELDNFSKHYLMVSMEFLRVKHEMEILIERKNLYSRIYHEIQKEYKRFKFPGFLTKLIPKKKKSLGVLEIEKIVPAGKISKKDVLMCEEKLKRVNQELNDLQKQYNDKANLYREVFVRAQEIKEKKRIYSQQLCDFINIYS</sequence>
<dbReference type="Proteomes" id="UP000187209">
    <property type="component" value="Unassembled WGS sequence"/>
</dbReference>
<evidence type="ECO:0000313" key="4">
    <source>
        <dbReference type="Proteomes" id="UP000187209"/>
    </source>
</evidence>
<dbReference type="Gene3D" id="1.10.472.80">
    <property type="entry name" value="Ypt/Rab-GAP domain of gyp1p, domain 3"/>
    <property type="match status" value="1"/>
</dbReference>
<protein>
    <recommendedName>
        <fullName evidence="2">Rab-GAP TBC domain-containing protein</fullName>
    </recommendedName>
</protein>
<dbReference type="SMART" id="SM00164">
    <property type="entry name" value="TBC"/>
    <property type="match status" value="1"/>
</dbReference>
<dbReference type="EMBL" id="MPUH01000192">
    <property type="protein sequence ID" value="OMJ86879.1"/>
    <property type="molecule type" value="Genomic_DNA"/>
</dbReference>
<dbReference type="PROSITE" id="PS50086">
    <property type="entry name" value="TBC_RABGAP"/>
    <property type="match status" value="1"/>
</dbReference>
<evidence type="ECO:0000259" key="2">
    <source>
        <dbReference type="PROSITE" id="PS50086"/>
    </source>
</evidence>
<dbReference type="GO" id="GO:0005096">
    <property type="term" value="F:GTPase activator activity"/>
    <property type="evidence" value="ECO:0007669"/>
    <property type="project" value="TreeGrafter"/>
</dbReference>
<dbReference type="AlphaFoldDB" id="A0A1R2CCZ9"/>
<feature type="coiled-coil region" evidence="1">
    <location>
        <begin position="455"/>
        <end position="482"/>
    </location>
</feature>
<keyword evidence="1" id="KW-0175">Coiled coil</keyword>